<evidence type="ECO:0000313" key="5">
    <source>
        <dbReference type="Proteomes" id="UP001295423"/>
    </source>
</evidence>
<evidence type="ECO:0000256" key="2">
    <source>
        <dbReference type="ARBA" id="ARBA00023157"/>
    </source>
</evidence>
<comment type="caution">
    <text evidence="4">The sequence shown here is derived from an EMBL/GenBank/DDBJ whole genome shotgun (WGS) entry which is preliminary data.</text>
</comment>
<sequence>MGSNQSVNKPTEGTNFPSETPTESETKPRRQKQPPPNLSGPALVEWKCRKRKKAWNSCVGGWYNDRFLPGKALEDERSEQNCDELFEKFRHCYMRGMLTEQKKKGLKVEEGSMLAEFAEEEGMKTESDK</sequence>
<comment type="similarity">
    <text evidence="1">Belongs to the TRIAP1/MDM35 family.</text>
</comment>
<keyword evidence="2" id="KW-1015">Disulfide bond</keyword>
<evidence type="ECO:0000313" key="4">
    <source>
        <dbReference type="EMBL" id="CAJ1959412.1"/>
    </source>
</evidence>
<dbReference type="EMBL" id="CAKOGP040001992">
    <property type="protein sequence ID" value="CAJ1959412.1"/>
    <property type="molecule type" value="Genomic_DNA"/>
</dbReference>
<evidence type="ECO:0000256" key="1">
    <source>
        <dbReference type="ARBA" id="ARBA00006196"/>
    </source>
</evidence>
<feature type="compositionally biased region" description="Polar residues" evidence="3">
    <location>
        <begin position="1"/>
        <end position="23"/>
    </location>
</feature>
<keyword evidence="5" id="KW-1185">Reference proteome</keyword>
<accession>A0AAD2G472</accession>
<dbReference type="Proteomes" id="UP001295423">
    <property type="component" value="Unassembled WGS sequence"/>
</dbReference>
<gene>
    <name evidence="4" type="ORF">CYCCA115_LOCUS17835</name>
</gene>
<dbReference type="InterPro" id="IPR007918">
    <property type="entry name" value="MDM35_apoptosis"/>
</dbReference>
<proteinExistence type="inferred from homology"/>
<name>A0AAD2G472_9STRA</name>
<dbReference type="AlphaFoldDB" id="A0AAD2G472"/>
<reference evidence="4" key="1">
    <citation type="submission" date="2023-08" db="EMBL/GenBank/DDBJ databases">
        <authorList>
            <person name="Audoor S."/>
            <person name="Bilcke G."/>
        </authorList>
    </citation>
    <scope>NUCLEOTIDE SEQUENCE</scope>
</reference>
<evidence type="ECO:0000256" key="3">
    <source>
        <dbReference type="SAM" id="MobiDB-lite"/>
    </source>
</evidence>
<dbReference type="Pfam" id="PF05254">
    <property type="entry name" value="UPF0203"/>
    <property type="match status" value="1"/>
</dbReference>
<organism evidence="4 5">
    <name type="scientific">Cylindrotheca closterium</name>
    <dbReference type="NCBI Taxonomy" id="2856"/>
    <lineage>
        <taxon>Eukaryota</taxon>
        <taxon>Sar</taxon>
        <taxon>Stramenopiles</taxon>
        <taxon>Ochrophyta</taxon>
        <taxon>Bacillariophyta</taxon>
        <taxon>Bacillariophyceae</taxon>
        <taxon>Bacillariophycidae</taxon>
        <taxon>Bacillariales</taxon>
        <taxon>Bacillariaceae</taxon>
        <taxon>Cylindrotheca</taxon>
    </lineage>
</organism>
<feature type="region of interest" description="Disordered" evidence="3">
    <location>
        <begin position="1"/>
        <end position="43"/>
    </location>
</feature>
<protein>
    <submittedName>
        <fullName evidence="4">Uncharacterized protein</fullName>
    </submittedName>
</protein>